<dbReference type="Pfam" id="PF00501">
    <property type="entry name" value="AMP-binding"/>
    <property type="match status" value="1"/>
</dbReference>
<dbReference type="GO" id="GO:0016877">
    <property type="term" value="F:ligase activity, forming carbon-sulfur bonds"/>
    <property type="evidence" value="ECO:0007669"/>
    <property type="project" value="UniProtKB-ARBA"/>
</dbReference>
<sequence length="527" mass="56240">MSGPTAQGMAQGTAQAGITMGHLALLGLRRNPERPAFVQEGQVWSRRHVAAGIHALARALQGFGLRPGEGVSALMANRPEVFMLRTAAQLIGCRYTALNRLSGPADLAHILRDAEIRLLVHDPAEAGRAHAAAEASGCGLVLSLGGGGARDLLAAAGAESDAPFDPIGDEEGLGQISYTGGTTGQPKGVMLPHRALVQCATMMLAEYDWPAVPRMLLATPLSHAAGSLVVPALLRGGTVHVLGGFEPEAYLRCIEAEGINCAFGVPTMIRALLAEPRLSRARTRMLETFIYGAAPIAPATLLEAMERIGPVFMQLYGQTEAPNTVCLLRRAEHDPARPERLSACGQPMAGVAVKLLAEDGTPVERGTPGEICVRGRLVMRGYWKRPEETAEALRHGWLHTGDIAREDEEGYLHIVDRRKDMIISGGFNVYPREVEDALATHPDVAAAAVIGVPDARWGERVQAFVVPRQGRRPEEAALAAHVRALKGAVQAPKTVVLVDALPTTPIGKIDKKALRAGFWQEGTRQVH</sequence>
<dbReference type="InterPro" id="IPR025110">
    <property type="entry name" value="AMP-bd_C"/>
</dbReference>
<gene>
    <name evidence="8" type="ORF">CR165_10995</name>
</gene>
<reference evidence="9" key="1">
    <citation type="submission" date="2017-10" db="EMBL/GenBank/DDBJ databases">
        <authorList>
            <person name="Toshchakov S.V."/>
            <person name="Goeva M.A."/>
        </authorList>
    </citation>
    <scope>NUCLEOTIDE SEQUENCE [LARGE SCALE GENOMIC DNA]</scope>
    <source>
        <strain evidence="9">JR1/69-1-13</strain>
    </source>
</reference>
<evidence type="ECO:0000313" key="9">
    <source>
        <dbReference type="Proteomes" id="UP000245048"/>
    </source>
</evidence>
<organism evidence="8 9">
    <name type="scientific">Teichococcus aestuarii</name>
    <dbReference type="NCBI Taxonomy" id="568898"/>
    <lineage>
        <taxon>Bacteria</taxon>
        <taxon>Pseudomonadati</taxon>
        <taxon>Pseudomonadota</taxon>
        <taxon>Alphaproteobacteria</taxon>
        <taxon>Acetobacterales</taxon>
        <taxon>Roseomonadaceae</taxon>
        <taxon>Roseomonas</taxon>
    </lineage>
</organism>
<dbReference type="FunFam" id="3.30.300.30:FF:000008">
    <property type="entry name" value="2,3-dihydroxybenzoate-AMP ligase"/>
    <property type="match status" value="1"/>
</dbReference>
<feature type="domain" description="AMP-binding enzyme C-terminal" evidence="7">
    <location>
        <begin position="433"/>
        <end position="508"/>
    </location>
</feature>
<comment type="caution">
    <text evidence="8">The sequence shown here is derived from an EMBL/GenBank/DDBJ whole genome shotgun (WGS) entry which is preliminary data.</text>
</comment>
<dbReference type="InterPro" id="IPR050237">
    <property type="entry name" value="ATP-dep_AMP-bd_enzyme"/>
</dbReference>
<protein>
    <recommendedName>
        <fullName evidence="5">3-methylmercaptopropionyl-CoA ligase</fullName>
        <ecNumber evidence="4">6.2.1.44</ecNumber>
    </recommendedName>
</protein>
<evidence type="ECO:0000256" key="5">
    <source>
        <dbReference type="ARBA" id="ARBA00067668"/>
    </source>
</evidence>
<comment type="catalytic activity">
    <reaction evidence="3">
        <text>3-(methylsulfanyl)propanoate + ATP + CoA = 3-(methylsulfanyl)propanoyl-CoA + AMP + diphosphate</text>
        <dbReference type="Rhea" id="RHEA:43052"/>
        <dbReference type="ChEBI" id="CHEBI:30616"/>
        <dbReference type="ChEBI" id="CHEBI:33019"/>
        <dbReference type="ChEBI" id="CHEBI:49016"/>
        <dbReference type="ChEBI" id="CHEBI:57287"/>
        <dbReference type="ChEBI" id="CHEBI:82815"/>
        <dbReference type="ChEBI" id="CHEBI:456215"/>
        <dbReference type="EC" id="6.2.1.44"/>
    </reaction>
    <physiologicalReaction direction="left-to-right" evidence="3">
        <dbReference type="Rhea" id="RHEA:43053"/>
    </physiologicalReaction>
</comment>
<evidence type="ECO:0000256" key="4">
    <source>
        <dbReference type="ARBA" id="ARBA00066616"/>
    </source>
</evidence>
<dbReference type="EMBL" id="PDOA01000006">
    <property type="protein sequence ID" value="PWC28647.1"/>
    <property type="molecule type" value="Genomic_DNA"/>
</dbReference>
<dbReference type="InterPro" id="IPR020845">
    <property type="entry name" value="AMP-binding_CS"/>
</dbReference>
<dbReference type="InterPro" id="IPR045851">
    <property type="entry name" value="AMP-bd_C_sf"/>
</dbReference>
<evidence type="ECO:0000256" key="1">
    <source>
        <dbReference type="ARBA" id="ARBA00006432"/>
    </source>
</evidence>
<name>A0A2U1V402_9PROT</name>
<dbReference type="PANTHER" id="PTHR43767:SF7">
    <property type="entry name" value="MEDIUM_LONG-CHAIN-FATTY-ACID--COA LIGASE FADD8"/>
    <property type="match status" value="1"/>
</dbReference>
<dbReference type="PANTHER" id="PTHR43767">
    <property type="entry name" value="LONG-CHAIN-FATTY-ACID--COA LIGASE"/>
    <property type="match status" value="1"/>
</dbReference>
<dbReference type="RefSeq" id="WP_109517042.1">
    <property type="nucleotide sequence ID" value="NZ_PDOA01000006.1"/>
</dbReference>
<accession>A0A2U1V402</accession>
<dbReference type="Gene3D" id="3.40.50.12780">
    <property type="entry name" value="N-terminal domain of ligase-like"/>
    <property type="match status" value="1"/>
</dbReference>
<evidence type="ECO:0000313" key="8">
    <source>
        <dbReference type="EMBL" id="PWC28647.1"/>
    </source>
</evidence>
<dbReference type="PROSITE" id="PS00455">
    <property type="entry name" value="AMP_BINDING"/>
    <property type="match status" value="1"/>
</dbReference>
<dbReference type="AlphaFoldDB" id="A0A2U1V402"/>
<dbReference type="EC" id="6.2.1.44" evidence="4"/>
<dbReference type="SUPFAM" id="SSF56801">
    <property type="entry name" value="Acetyl-CoA synthetase-like"/>
    <property type="match status" value="1"/>
</dbReference>
<keyword evidence="9" id="KW-1185">Reference proteome</keyword>
<evidence type="ECO:0000256" key="3">
    <source>
        <dbReference type="ARBA" id="ARBA00051915"/>
    </source>
</evidence>
<evidence type="ECO:0000259" key="7">
    <source>
        <dbReference type="Pfam" id="PF13193"/>
    </source>
</evidence>
<dbReference type="InterPro" id="IPR000873">
    <property type="entry name" value="AMP-dep_synth/lig_dom"/>
</dbReference>
<proteinExistence type="inferred from homology"/>
<dbReference type="Gene3D" id="3.30.300.30">
    <property type="match status" value="1"/>
</dbReference>
<comment type="similarity">
    <text evidence="1">Belongs to the ATP-dependent AMP-binding enzyme family.</text>
</comment>
<dbReference type="Proteomes" id="UP000245048">
    <property type="component" value="Unassembled WGS sequence"/>
</dbReference>
<keyword evidence="2" id="KW-0436">Ligase</keyword>
<dbReference type="OrthoDB" id="9803968at2"/>
<dbReference type="InterPro" id="IPR042099">
    <property type="entry name" value="ANL_N_sf"/>
</dbReference>
<evidence type="ECO:0000256" key="2">
    <source>
        <dbReference type="ARBA" id="ARBA00022598"/>
    </source>
</evidence>
<feature type="domain" description="AMP-dependent synthetase/ligase" evidence="6">
    <location>
        <begin position="29"/>
        <end position="383"/>
    </location>
</feature>
<dbReference type="Pfam" id="PF13193">
    <property type="entry name" value="AMP-binding_C"/>
    <property type="match status" value="1"/>
</dbReference>
<evidence type="ECO:0000259" key="6">
    <source>
        <dbReference type="Pfam" id="PF00501"/>
    </source>
</evidence>